<evidence type="ECO:0000313" key="3">
    <source>
        <dbReference type="Proteomes" id="UP001169006"/>
    </source>
</evidence>
<reference evidence="2" key="2">
    <citation type="submission" date="2023-07" db="EMBL/GenBank/DDBJ databases">
        <authorList>
            <person name="Sun H."/>
        </authorList>
    </citation>
    <scope>NUCLEOTIDE SEQUENCE</scope>
    <source>
        <strain evidence="2">05753</strain>
    </source>
</reference>
<sequence length="168" mass="18424">MQIARLLLLVIAALSAFSGPSHATPASAYEACRLAGNDDTVRHYNPKAPDPKLKADLMRYLQSQISKPLQEADLINMVSYRCMEGKILACVVGANLPCDKISTSETNKGASEFCRINPQFDGKDVPMFATGHDARYEYQCKAGAAVIKGKTWELDARGFAKSLWKPIE</sequence>
<proteinExistence type="predicted"/>
<comment type="caution">
    <text evidence="2">The sequence shown here is derived from an EMBL/GenBank/DDBJ whole genome shotgun (WGS) entry which is preliminary data.</text>
</comment>
<feature type="chain" id="PRO_5047374340" evidence="1">
    <location>
        <begin position="24"/>
        <end position="168"/>
    </location>
</feature>
<evidence type="ECO:0000256" key="1">
    <source>
        <dbReference type="SAM" id="SignalP"/>
    </source>
</evidence>
<keyword evidence="1" id="KW-0732">Signal</keyword>
<reference evidence="2" key="1">
    <citation type="journal article" date="2015" name="Int. J. Syst. Evol. Microbiol.">
        <title>Rhizobium oryzicola sp. nov., potential plant-growth-promoting endophytic bacteria isolated from rice roots.</title>
        <authorList>
            <person name="Zhang X.X."/>
            <person name="Gao J.S."/>
            <person name="Cao Y.H."/>
            <person name="Sheirdil R.A."/>
            <person name="Wang X.C."/>
            <person name="Zhang L."/>
        </authorList>
    </citation>
    <scope>NUCLEOTIDE SEQUENCE</scope>
    <source>
        <strain evidence="2">05753</strain>
    </source>
</reference>
<dbReference type="Proteomes" id="UP001169006">
    <property type="component" value="Unassembled WGS sequence"/>
</dbReference>
<feature type="signal peptide" evidence="1">
    <location>
        <begin position="1"/>
        <end position="23"/>
    </location>
</feature>
<organism evidence="2 3">
    <name type="scientific">Rhizobium oryzicola</name>
    <dbReference type="NCBI Taxonomy" id="1232668"/>
    <lineage>
        <taxon>Bacteria</taxon>
        <taxon>Pseudomonadati</taxon>
        <taxon>Pseudomonadota</taxon>
        <taxon>Alphaproteobacteria</taxon>
        <taxon>Hyphomicrobiales</taxon>
        <taxon>Rhizobiaceae</taxon>
        <taxon>Rhizobium/Agrobacterium group</taxon>
        <taxon>Rhizobium</taxon>
    </lineage>
</organism>
<dbReference type="RefSeq" id="WP_302074825.1">
    <property type="nucleotide sequence ID" value="NZ_JAUKWQ010000001.1"/>
</dbReference>
<name>A0ABT8SQL1_9HYPH</name>
<keyword evidence="3" id="KW-1185">Reference proteome</keyword>
<gene>
    <name evidence="2" type="ORF">Q2T52_01025</name>
</gene>
<evidence type="ECO:0000313" key="2">
    <source>
        <dbReference type="EMBL" id="MDO1580666.1"/>
    </source>
</evidence>
<accession>A0ABT8SQL1</accession>
<dbReference type="EMBL" id="JAUKWQ010000001">
    <property type="protein sequence ID" value="MDO1580666.1"/>
    <property type="molecule type" value="Genomic_DNA"/>
</dbReference>
<protein>
    <submittedName>
        <fullName evidence="2">Uncharacterized protein</fullName>
    </submittedName>
</protein>